<proteinExistence type="predicted"/>
<evidence type="ECO:0000313" key="2">
    <source>
        <dbReference type="EMBL" id="NDV90227.1"/>
    </source>
</evidence>
<dbReference type="AlphaFoldDB" id="A0A7X5RJU5"/>
<reference evidence="2 3" key="1">
    <citation type="submission" date="2020-01" db="EMBL/GenBank/DDBJ databases">
        <authorList>
            <person name="Chen J."/>
            <person name="Zhu S."/>
            <person name="Yang J."/>
        </authorList>
    </citation>
    <scope>NUCLEOTIDE SEQUENCE [LARGE SCALE GENOMIC DNA]</scope>
    <source>
        <strain evidence="2 3">345S023</strain>
    </source>
</reference>
<dbReference type="Proteomes" id="UP000470213">
    <property type="component" value="Unassembled WGS sequence"/>
</dbReference>
<accession>A0A7X5RJU5</accession>
<keyword evidence="3" id="KW-1185">Reference proteome</keyword>
<dbReference type="RefSeq" id="WP_163083823.1">
    <property type="nucleotide sequence ID" value="NZ_JAAAWN010000003.1"/>
</dbReference>
<feature type="transmembrane region" description="Helical" evidence="1">
    <location>
        <begin position="32"/>
        <end position="50"/>
    </location>
</feature>
<evidence type="ECO:0000256" key="1">
    <source>
        <dbReference type="SAM" id="Phobius"/>
    </source>
</evidence>
<keyword evidence="1" id="KW-1133">Transmembrane helix</keyword>
<name>A0A7X5RJU5_9ALTE</name>
<protein>
    <submittedName>
        <fullName evidence="2">Uncharacterized protein</fullName>
    </submittedName>
</protein>
<keyword evidence="1" id="KW-0472">Membrane</keyword>
<dbReference type="EMBL" id="JAAAWN010000003">
    <property type="protein sequence ID" value="NDV90227.1"/>
    <property type="molecule type" value="Genomic_DNA"/>
</dbReference>
<organism evidence="2 3">
    <name type="scientific">Alteromonas profundi</name>
    <dbReference type="NCBI Taxonomy" id="2696062"/>
    <lineage>
        <taxon>Bacteria</taxon>
        <taxon>Pseudomonadati</taxon>
        <taxon>Pseudomonadota</taxon>
        <taxon>Gammaproteobacteria</taxon>
        <taxon>Alteromonadales</taxon>
        <taxon>Alteromonadaceae</taxon>
        <taxon>Alteromonas/Salinimonas group</taxon>
        <taxon>Alteromonas</taxon>
    </lineage>
</organism>
<sequence>MKSIWRLGLLVILAVATIFCYAKGFFTGALVFMLVAIVLEVAFWQSLFSIRKKSKPARLSK</sequence>
<gene>
    <name evidence="2" type="ORF">GTH32_03340</name>
</gene>
<keyword evidence="1" id="KW-0812">Transmembrane</keyword>
<evidence type="ECO:0000313" key="3">
    <source>
        <dbReference type="Proteomes" id="UP000470213"/>
    </source>
</evidence>
<comment type="caution">
    <text evidence="2">The sequence shown here is derived from an EMBL/GenBank/DDBJ whole genome shotgun (WGS) entry which is preliminary data.</text>
</comment>